<evidence type="ECO:0008006" key="3">
    <source>
        <dbReference type="Google" id="ProtNLM"/>
    </source>
</evidence>
<gene>
    <name evidence="1" type="ORF">BJ508DRAFT_410363</name>
</gene>
<evidence type="ECO:0000313" key="2">
    <source>
        <dbReference type="Proteomes" id="UP000275078"/>
    </source>
</evidence>
<dbReference type="EMBL" id="ML119646">
    <property type="protein sequence ID" value="RPA87603.1"/>
    <property type="molecule type" value="Genomic_DNA"/>
</dbReference>
<evidence type="ECO:0000313" key="1">
    <source>
        <dbReference type="EMBL" id="RPA87603.1"/>
    </source>
</evidence>
<keyword evidence="2" id="KW-1185">Reference proteome</keyword>
<dbReference type="Proteomes" id="UP000275078">
    <property type="component" value="Unassembled WGS sequence"/>
</dbReference>
<organism evidence="1 2">
    <name type="scientific">Ascobolus immersus RN42</name>
    <dbReference type="NCBI Taxonomy" id="1160509"/>
    <lineage>
        <taxon>Eukaryota</taxon>
        <taxon>Fungi</taxon>
        <taxon>Dikarya</taxon>
        <taxon>Ascomycota</taxon>
        <taxon>Pezizomycotina</taxon>
        <taxon>Pezizomycetes</taxon>
        <taxon>Pezizales</taxon>
        <taxon>Ascobolaceae</taxon>
        <taxon>Ascobolus</taxon>
    </lineage>
</organism>
<name>A0A3N4IN82_ASCIM</name>
<protein>
    <recommendedName>
        <fullName evidence="3">F-box domain-containing protein</fullName>
    </recommendedName>
</protein>
<proteinExistence type="predicted"/>
<dbReference type="AlphaFoldDB" id="A0A3N4IN82"/>
<accession>A0A3N4IN82</accession>
<dbReference type="OrthoDB" id="5273444at2759"/>
<sequence>MTSSTATLSILLSSRVAPAQQPLRLDLTASKAQPTTLSNLPFDVLLLIFESIDSFPSLVNFIRTSSIFHNVYTVARRPICYAIARNQFSAEALPVLDMARPNGLAPKVRDGILETSVSEVNSVRWSNKDLPEVLRTLVRAEFTEINELNPDPGVVGPREVKRLYEDSRLVDMRVERVWEPSCVKSLGKDHCMSPSEHRRLRAAIYNARSLVSSFLSGDDGGQYYDYTCALKFMSLEALFDVLHLCEITGQGENWILTMLTSRARLHRITADRLGETIKVREKVLKLGLQDVQRTAIWDEGQEKVLQLIELAKQENIGYPGGYNASNYTIDFAEATNSKKQIMEIPILLRDNWTDEERWKSWPTVGAIF</sequence>
<reference evidence="1 2" key="1">
    <citation type="journal article" date="2018" name="Nat. Ecol. Evol.">
        <title>Pezizomycetes genomes reveal the molecular basis of ectomycorrhizal truffle lifestyle.</title>
        <authorList>
            <person name="Murat C."/>
            <person name="Payen T."/>
            <person name="Noel B."/>
            <person name="Kuo A."/>
            <person name="Morin E."/>
            <person name="Chen J."/>
            <person name="Kohler A."/>
            <person name="Krizsan K."/>
            <person name="Balestrini R."/>
            <person name="Da Silva C."/>
            <person name="Montanini B."/>
            <person name="Hainaut M."/>
            <person name="Levati E."/>
            <person name="Barry K.W."/>
            <person name="Belfiori B."/>
            <person name="Cichocki N."/>
            <person name="Clum A."/>
            <person name="Dockter R.B."/>
            <person name="Fauchery L."/>
            <person name="Guy J."/>
            <person name="Iotti M."/>
            <person name="Le Tacon F."/>
            <person name="Lindquist E.A."/>
            <person name="Lipzen A."/>
            <person name="Malagnac F."/>
            <person name="Mello A."/>
            <person name="Molinier V."/>
            <person name="Miyauchi S."/>
            <person name="Poulain J."/>
            <person name="Riccioni C."/>
            <person name="Rubini A."/>
            <person name="Sitrit Y."/>
            <person name="Splivallo R."/>
            <person name="Traeger S."/>
            <person name="Wang M."/>
            <person name="Zifcakova L."/>
            <person name="Wipf D."/>
            <person name="Zambonelli A."/>
            <person name="Paolocci F."/>
            <person name="Nowrousian M."/>
            <person name="Ottonello S."/>
            <person name="Baldrian P."/>
            <person name="Spatafora J.W."/>
            <person name="Henrissat B."/>
            <person name="Nagy L.G."/>
            <person name="Aury J.M."/>
            <person name="Wincker P."/>
            <person name="Grigoriev I.V."/>
            <person name="Bonfante P."/>
            <person name="Martin F.M."/>
        </authorList>
    </citation>
    <scope>NUCLEOTIDE SEQUENCE [LARGE SCALE GENOMIC DNA]</scope>
    <source>
        <strain evidence="1 2">RN42</strain>
    </source>
</reference>